<organism evidence="2 3">
    <name type="scientific">Hoeflea prorocentri</name>
    <dbReference type="NCBI Taxonomy" id="1922333"/>
    <lineage>
        <taxon>Bacteria</taxon>
        <taxon>Pseudomonadati</taxon>
        <taxon>Pseudomonadota</taxon>
        <taxon>Alphaproteobacteria</taxon>
        <taxon>Hyphomicrobiales</taxon>
        <taxon>Rhizobiaceae</taxon>
        <taxon>Hoeflea</taxon>
    </lineage>
</organism>
<evidence type="ECO:0000259" key="1">
    <source>
        <dbReference type="PROSITE" id="PS51186"/>
    </source>
</evidence>
<dbReference type="PANTHER" id="PTHR43441:SF2">
    <property type="entry name" value="FAMILY ACETYLTRANSFERASE, PUTATIVE (AFU_ORTHOLOGUE AFUA_7G00850)-RELATED"/>
    <property type="match status" value="1"/>
</dbReference>
<dbReference type="SUPFAM" id="SSF55729">
    <property type="entry name" value="Acyl-CoA N-acyltransferases (Nat)"/>
    <property type="match status" value="1"/>
</dbReference>
<dbReference type="GO" id="GO:1990189">
    <property type="term" value="F:protein N-terminal-serine acetyltransferase activity"/>
    <property type="evidence" value="ECO:0007669"/>
    <property type="project" value="TreeGrafter"/>
</dbReference>
<keyword evidence="2" id="KW-0012">Acyltransferase</keyword>
<dbReference type="InterPro" id="IPR000182">
    <property type="entry name" value="GNAT_dom"/>
</dbReference>
<dbReference type="InterPro" id="IPR051908">
    <property type="entry name" value="Ribosomal_N-acetyltransferase"/>
</dbReference>
<sequence>MQSVVLRKIAQCTDEQKSAMRLVRNQPSVRTSMYTDHEITSEEHLAWLERTLNDPNQIFFIVLVHNNVAGAASINAMDRRHKKADWAFYLDENQRGGLGAAIEFALINHVFDDLALEKLNCEVLETNPAVVKMHQKFGFEREGLRRSNVIKNGERIGVHFLGLTRPDWSARRGNVEENHRSVLDRFSVIIEE</sequence>
<dbReference type="RefSeq" id="WP_267993547.1">
    <property type="nucleotide sequence ID" value="NZ_JAPJZI010000002.1"/>
</dbReference>
<dbReference type="PROSITE" id="PS51186">
    <property type="entry name" value="GNAT"/>
    <property type="match status" value="1"/>
</dbReference>
<evidence type="ECO:0000313" key="3">
    <source>
        <dbReference type="Proteomes" id="UP001151234"/>
    </source>
</evidence>
<comment type="caution">
    <text evidence="2">The sequence shown here is derived from an EMBL/GenBank/DDBJ whole genome shotgun (WGS) entry which is preliminary data.</text>
</comment>
<reference evidence="2" key="1">
    <citation type="submission" date="2022-11" db="EMBL/GenBank/DDBJ databases">
        <title>Draft genome sequence of Hoeflea poritis E7-10 and Hoeflea prorocentri PM5-8, separated from scleractinian coral Porites lutea and marine dinoflagellate.</title>
        <authorList>
            <person name="Zhang G."/>
            <person name="Wei Q."/>
            <person name="Cai L."/>
        </authorList>
    </citation>
    <scope>NUCLEOTIDE SEQUENCE</scope>
    <source>
        <strain evidence="2">PM5-8</strain>
    </source>
</reference>
<keyword evidence="2" id="KW-0808">Transferase</keyword>
<protein>
    <submittedName>
        <fullName evidence="2">UDP-4-amino-4, 6-dideoxy-N-acetyl-beta-L-altrosamine N-acetyltransferase</fullName>
        <ecNumber evidence="2">2.3.1.202</ecNumber>
    </submittedName>
</protein>
<dbReference type="AlphaFoldDB" id="A0A9X3URA0"/>
<dbReference type="NCBIfam" id="TIGR03585">
    <property type="entry name" value="PseH"/>
    <property type="match status" value="1"/>
</dbReference>
<feature type="domain" description="N-acetyltransferase" evidence="1">
    <location>
        <begin position="20"/>
        <end position="166"/>
    </location>
</feature>
<gene>
    <name evidence="2" type="primary">pseH</name>
    <name evidence="2" type="ORF">OQ273_23570</name>
</gene>
<dbReference type="Gene3D" id="3.40.630.30">
    <property type="match status" value="1"/>
</dbReference>
<dbReference type="EMBL" id="JAPJZI010000002">
    <property type="protein sequence ID" value="MDA5401566.1"/>
    <property type="molecule type" value="Genomic_DNA"/>
</dbReference>
<dbReference type="InterPro" id="IPR016181">
    <property type="entry name" value="Acyl_CoA_acyltransferase"/>
</dbReference>
<dbReference type="PANTHER" id="PTHR43441">
    <property type="entry name" value="RIBOSOMAL-PROTEIN-SERINE ACETYLTRANSFERASE"/>
    <property type="match status" value="1"/>
</dbReference>
<dbReference type="GO" id="GO:0008999">
    <property type="term" value="F:protein-N-terminal-alanine acetyltransferase activity"/>
    <property type="evidence" value="ECO:0007669"/>
    <property type="project" value="TreeGrafter"/>
</dbReference>
<name>A0A9X3URA0_9HYPH</name>
<dbReference type="InterPro" id="IPR020036">
    <property type="entry name" value="PseH"/>
</dbReference>
<dbReference type="Pfam" id="PF13420">
    <property type="entry name" value="Acetyltransf_4"/>
    <property type="match status" value="1"/>
</dbReference>
<dbReference type="Proteomes" id="UP001151234">
    <property type="component" value="Unassembled WGS sequence"/>
</dbReference>
<keyword evidence="3" id="KW-1185">Reference proteome</keyword>
<accession>A0A9X3URA0</accession>
<proteinExistence type="predicted"/>
<dbReference type="EC" id="2.3.1.202" evidence="2"/>
<evidence type="ECO:0000313" key="2">
    <source>
        <dbReference type="EMBL" id="MDA5401566.1"/>
    </source>
</evidence>
<dbReference type="GO" id="GO:0005737">
    <property type="term" value="C:cytoplasm"/>
    <property type="evidence" value="ECO:0007669"/>
    <property type="project" value="TreeGrafter"/>
</dbReference>